<proteinExistence type="predicted"/>
<reference evidence="2 3" key="1">
    <citation type="submission" date="2015-02" db="EMBL/GenBank/DDBJ databases">
        <title>Genome Sequence of Jannaschia aquimarina DSM28248, a member of the Roseobacter clade.</title>
        <authorList>
            <person name="Voget S."/>
            <person name="Daniel R."/>
        </authorList>
    </citation>
    <scope>NUCLEOTIDE SEQUENCE [LARGE SCALE GENOMIC DNA]</scope>
    <source>
        <strain evidence="2 3">GSW-M26</strain>
    </source>
</reference>
<dbReference type="InterPro" id="IPR018728">
    <property type="entry name" value="DUF2268"/>
</dbReference>
<evidence type="ECO:0000259" key="1">
    <source>
        <dbReference type="Pfam" id="PF10026"/>
    </source>
</evidence>
<dbReference type="Proteomes" id="UP000032232">
    <property type="component" value="Unassembled WGS sequence"/>
</dbReference>
<evidence type="ECO:0000313" key="3">
    <source>
        <dbReference type="Proteomes" id="UP000032232"/>
    </source>
</evidence>
<protein>
    <recommendedName>
        <fullName evidence="1">DUF2268 domain-containing protein</fullName>
    </recommendedName>
</protein>
<evidence type="ECO:0000313" key="2">
    <source>
        <dbReference type="EMBL" id="KIT14647.1"/>
    </source>
</evidence>
<comment type="caution">
    <text evidence="2">The sequence shown here is derived from an EMBL/GenBank/DDBJ whole genome shotgun (WGS) entry which is preliminary data.</text>
</comment>
<dbReference type="STRING" id="935700.jaqu_35890"/>
<dbReference type="Pfam" id="PF10026">
    <property type="entry name" value="DUF2268"/>
    <property type="match status" value="1"/>
</dbReference>
<keyword evidence="3" id="KW-1185">Reference proteome</keyword>
<dbReference type="AlphaFoldDB" id="A0A0D1CIU7"/>
<sequence>MTIRVQFLDPGGLFRRKAPLIRRTVAEAVEYVQSVSDLSDVDVIVHPADHGPDQFLISSFTSNPHHIDLGIERSQLSSEELESELFRVAVHELHHAKRMRAFSRWTVGESVILEGLALLADHVASGPQDEVDRPLANVQEAVDYVLAHRNEPLAGHRNWLYSPEPEQPGAVHRVYTVGHLLMTGALKRLDLNAWEAADLPAEQLLAPGFAEQGRAVA</sequence>
<feature type="domain" description="DUF2268" evidence="1">
    <location>
        <begin position="23"/>
        <end position="205"/>
    </location>
</feature>
<dbReference type="RefSeq" id="WP_043920350.1">
    <property type="nucleotide sequence ID" value="NZ_FZPF01000013.1"/>
</dbReference>
<name>A0A0D1CIU7_9RHOB</name>
<accession>A0A0D1CIU7</accession>
<gene>
    <name evidence="2" type="ORF">jaqu_35890</name>
</gene>
<organism evidence="2 3">
    <name type="scientific">Jannaschia aquimarina</name>
    <dbReference type="NCBI Taxonomy" id="935700"/>
    <lineage>
        <taxon>Bacteria</taxon>
        <taxon>Pseudomonadati</taxon>
        <taxon>Pseudomonadota</taxon>
        <taxon>Alphaproteobacteria</taxon>
        <taxon>Rhodobacterales</taxon>
        <taxon>Roseobacteraceae</taxon>
        <taxon>Jannaschia</taxon>
    </lineage>
</organism>
<dbReference type="PATRIC" id="fig|935700.4.peg.3700"/>
<dbReference type="EMBL" id="JYFE01000068">
    <property type="protein sequence ID" value="KIT14647.1"/>
    <property type="molecule type" value="Genomic_DNA"/>
</dbReference>